<keyword evidence="3" id="KW-1185">Reference proteome</keyword>
<feature type="region of interest" description="Disordered" evidence="1">
    <location>
        <begin position="52"/>
        <end position="81"/>
    </location>
</feature>
<organism evidence="2 3">
    <name type="scientific">Cladophialophora carrionii</name>
    <dbReference type="NCBI Taxonomy" id="86049"/>
    <lineage>
        <taxon>Eukaryota</taxon>
        <taxon>Fungi</taxon>
        <taxon>Dikarya</taxon>
        <taxon>Ascomycota</taxon>
        <taxon>Pezizomycotina</taxon>
        <taxon>Eurotiomycetes</taxon>
        <taxon>Chaetothyriomycetidae</taxon>
        <taxon>Chaetothyriales</taxon>
        <taxon>Herpotrichiellaceae</taxon>
        <taxon>Cladophialophora</taxon>
    </lineage>
</organism>
<dbReference type="EMBL" id="LGRB01000012">
    <property type="protein sequence ID" value="OCT48420.1"/>
    <property type="molecule type" value="Genomic_DNA"/>
</dbReference>
<evidence type="ECO:0000313" key="2">
    <source>
        <dbReference type="EMBL" id="OCT48420.1"/>
    </source>
</evidence>
<gene>
    <name evidence="2" type="ORF">CLCR_04474</name>
</gene>
<dbReference type="VEuPathDB" id="FungiDB:CLCR_04474"/>
<dbReference type="Proteomes" id="UP000094526">
    <property type="component" value="Unassembled WGS sequence"/>
</dbReference>
<evidence type="ECO:0000256" key="1">
    <source>
        <dbReference type="SAM" id="MobiDB-lite"/>
    </source>
</evidence>
<evidence type="ECO:0000313" key="3">
    <source>
        <dbReference type="Proteomes" id="UP000094526"/>
    </source>
</evidence>
<proteinExistence type="predicted"/>
<reference evidence="3" key="1">
    <citation type="submission" date="2015-07" db="EMBL/GenBank/DDBJ databases">
        <authorList>
            <person name="Teixeira M.M."/>
            <person name="Souza R.C."/>
            <person name="Almeida L.G."/>
            <person name="Vicente V.A."/>
            <person name="de Hoog S."/>
            <person name="Bocca A.L."/>
            <person name="de Almeida S.R."/>
            <person name="Vasconcelos A.T."/>
            <person name="Felipe M.S."/>
        </authorList>
    </citation>
    <scope>NUCLEOTIDE SEQUENCE [LARGE SCALE GENOMIC DNA]</scope>
    <source>
        <strain evidence="3">KSF</strain>
    </source>
</reference>
<dbReference type="AlphaFoldDB" id="A0A1C1CIT6"/>
<sequence length="81" mass="8732">MATIGTLGPMRSDRVAVALPDTRYRLGARGRLGSTLVADLTATAETWRVRSRMPNTRRQTNHDADSVLGSKMAGDANACDE</sequence>
<protein>
    <submittedName>
        <fullName evidence="2">Uncharacterized protein</fullName>
    </submittedName>
</protein>
<accession>A0A1C1CIT6</accession>
<comment type="caution">
    <text evidence="2">The sequence shown here is derived from an EMBL/GenBank/DDBJ whole genome shotgun (WGS) entry which is preliminary data.</text>
</comment>
<name>A0A1C1CIT6_9EURO</name>